<feature type="transmembrane region" description="Helical" evidence="5">
    <location>
        <begin position="168"/>
        <end position="192"/>
    </location>
</feature>
<keyword evidence="5" id="KW-0653">Protein transport</keyword>
<evidence type="ECO:0000256" key="2">
    <source>
        <dbReference type="ARBA" id="ARBA00022692"/>
    </source>
</evidence>
<keyword evidence="5" id="KW-0813">Transport</keyword>
<dbReference type="GO" id="GO:0009977">
    <property type="term" value="F:proton motive force dependent protein transmembrane transporter activity"/>
    <property type="evidence" value="ECO:0007669"/>
    <property type="project" value="TreeGrafter"/>
</dbReference>
<dbReference type="GO" id="GO:0033281">
    <property type="term" value="C:TAT protein transport complex"/>
    <property type="evidence" value="ECO:0007669"/>
    <property type="project" value="UniProtKB-UniRule"/>
</dbReference>
<dbReference type="PRINTS" id="PR01840">
    <property type="entry name" value="TATCFAMILY"/>
</dbReference>
<comment type="function">
    <text evidence="5">Part of the twin-arginine translocation (Tat) system that transports large folded proteins containing a characteristic twin-arginine motif in their signal peptide across membranes.</text>
</comment>
<evidence type="ECO:0000313" key="6">
    <source>
        <dbReference type="EMBL" id="SAY38550.1"/>
    </source>
</evidence>
<dbReference type="GO" id="GO:0043953">
    <property type="term" value="P:protein transport by the Tat complex"/>
    <property type="evidence" value="ECO:0007669"/>
    <property type="project" value="UniProtKB-UniRule"/>
</dbReference>
<dbReference type="PROSITE" id="PS01218">
    <property type="entry name" value="TATC"/>
    <property type="match status" value="1"/>
</dbReference>
<keyword evidence="5" id="KW-1003">Cell membrane</keyword>
<protein>
    <recommendedName>
        <fullName evidence="5">Sec-independent protein translocase protein TatC</fullName>
    </recommendedName>
</protein>
<dbReference type="PANTHER" id="PTHR30371:SF0">
    <property type="entry name" value="SEC-INDEPENDENT PROTEIN TRANSLOCASE PROTEIN TATC, CHLOROPLASTIC-RELATED"/>
    <property type="match status" value="1"/>
</dbReference>
<keyword evidence="4 5" id="KW-0472">Membrane</keyword>
<comment type="subunit">
    <text evidence="5">Forms a complex with TatA.</text>
</comment>
<comment type="subcellular location">
    <subcellularLocation>
        <location evidence="5">Cell membrane</location>
        <topology evidence="5">Multi-pass membrane protein</topology>
    </subcellularLocation>
    <subcellularLocation>
        <location evidence="1">Membrane</location>
        <topology evidence="1">Multi-pass membrane protein</topology>
    </subcellularLocation>
</comment>
<evidence type="ECO:0000256" key="5">
    <source>
        <dbReference type="HAMAP-Rule" id="MF_00902"/>
    </source>
</evidence>
<dbReference type="HAMAP" id="MF_00902">
    <property type="entry name" value="TatC"/>
    <property type="match status" value="1"/>
</dbReference>
<dbReference type="Pfam" id="PF00902">
    <property type="entry name" value="TatC"/>
    <property type="match status" value="1"/>
</dbReference>
<dbReference type="InterPro" id="IPR019820">
    <property type="entry name" value="Sec-indep_translocase_CS"/>
</dbReference>
<evidence type="ECO:0000256" key="1">
    <source>
        <dbReference type="ARBA" id="ARBA00004141"/>
    </source>
</evidence>
<sequence>MSTQLPLKTQSVPPSQFPDEVEMSLLDHLDELRNRLLRGLLAIATGAGLCLIGVRPLVRLLEQPAQGIRFLQLAPGEFLFVSFKVAFYGGLALSLPYLVYETLQFILPGLSRAERRLVVPAVAASTVLFLVGITFAWWTLVPAALRFLVAYGADVVEPLWSIERYLDFVLLLLLATGLAFQLPVLQVLLGVFGLVDAVTMLHSWRWVVMGAALAGAVLTPSTDPITMVLLSSAITLLFLLGVGLVALVHWRRPQAN</sequence>
<dbReference type="Proteomes" id="UP000182631">
    <property type="component" value="Unassembled WGS sequence"/>
</dbReference>
<organism evidence="6 7">
    <name type="scientific">Candidatus Synechococcus spongiarum</name>
    <dbReference type="NCBI Taxonomy" id="431041"/>
    <lineage>
        <taxon>Bacteria</taxon>
        <taxon>Bacillati</taxon>
        <taxon>Cyanobacteriota</taxon>
        <taxon>Cyanophyceae</taxon>
        <taxon>Synechococcales</taxon>
        <taxon>Synechococcaceae</taxon>
        <taxon>Synechococcus</taxon>
    </lineage>
</organism>
<keyword evidence="3 5" id="KW-1133">Transmembrane helix</keyword>
<dbReference type="GO" id="GO:0065002">
    <property type="term" value="P:intracellular protein transmembrane transport"/>
    <property type="evidence" value="ECO:0007669"/>
    <property type="project" value="TreeGrafter"/>
</dbReference>
<gene>
    <name evidence="5" type="primary">tatC</name>
    <name evidence="6" type="ORF">FLM9_448</name>
</gene>
<feature type="transmembrane region" description="Helical" evidence="5">
    <location>
        <begin position="121"/>
        <end position="148"/>
    </location>
</feature>
<dbReference type="AlphaFoldDB" id="A0A171DFL5"/>
<proteinExistence type="inferred from homology"/>
<keyword evidence="7" id="KW-1185">Reference proteome</keyword>
<comment type="similarity">
    <text evidence="5">Belongs to the TatC family.</text>
</comment>
<feature type="transmembrane region" description="Helical" evidence="5">
    <location>
        <begin position="36"/>
        <end position="58"/>
    </location>
</feature>
<keyword evidence="5" id="KW-0811">Translocation</keyword>
<dbReference type="NCBIfam" id="TIGR00945">
    <property type="entry name" value="tatC"/>
    <property type="match status" value="1"/>
</dbReference>
<name>A0A171DFL5_9SYNE</name>
<keyword evidence="2 5" id="KW-0812">Transmembrane</keyword>
<evidence type="ECO:0000256" key="3">
    <source>
        <dbReference type="ARBA" id="ARBA00022989"/>
    </source>
</evidence>
<feature type="transmembrane region" description="Helical" evidence="5">
    <location>
        <begin position="204"/>
        <end position="222"/>
    </location>
</feature>
<dbReference type="InterPro" id="IPR002033">
    <property type="entry name" value="TatC"/>
</dbReference>
<reference evidence="7" key="1">
    <citation type="submission" date="2016-02" db="EMBL/GenBank/DDBJ databases">
        <authorList>
            <person name="liu f."/>
        </authorList>
    </citation>
    <scope>NUCLEOTIDE SEQUENCE [LARGE SCALE GENOMIC DNA]</scope>
</reference>
<evidence type="ECO:0000256" key="4">
    <source>
        <dbReference type="ARBA" id="ARBA00023136"/>
    </source>
</evidence>
<accession>A0A171DFL5</accession>
<feature type="transmembrane region" description="Helical" evidence="5">
    <location>
        <begin position="78"/>
        <end position="100"/>
    </location>
</feature>
<dbReference type="PANTHER" id="PTHR30371">
    <property type="entry name" value="SEC-INDEPENDENT PROTEIN TRANSLOCASE PROTEIN TATC"/>
    <property type="match status" value="1"/>
</dbReference>
<evidence type="ECO:0000313" key="7">
    <source>
        <dbReference type="Proteomes" id="UP000182631"/>
    </source>
</evidence>
<feature type="transmembrane region" description="Helical" evidence="5">
    <location>
        <begin position="228"/>
        <end position="250"/>
    </location>
</feature>
<dbReference type="EMBL" id="FITM01000051">
    <property type="protein sequence ID" value="SAY38550.1"/>
    <property type="molecule type" value="Genomic_DNA"/>
</dbReference>